<comment type="caution">
    <text evidence="8">Lacks conserved residue(s) required for the propagation of feature annotation.</text>
</comment>
<keyword evidence="15" id="KW-1185">Reference proteome</keyword>
<feature type="region of interest" description="Domain III, AAA+ region" evidence="8">
    <location>
        <begin position="106"/>
        <end position="322"/>
    </location>
</feature>
<dbReference type="Gene3D" id="1.10.8.60">
    <property type="match status" value="1"/>
</dbReference>
<comment type="subcellular location">
    <subcellularLocation>
        <location evidence="8">Cytoplasm</location>
    </subcellularLocation>
</comment>
<evidence type="ECO:0000313" key="15">
    <source>
        <dbReference type="Proteomes" id="UP000184465"/>
    </source>
</evidence>
<dbReference type="PRINTS" id="PR00051">
    <property type="entry name" value="DNAA"/>
</dbReference>
<dbReference type="CDD" id="cd06571">
    <property type="entry name" value="Bac_DnaA_C"/>
    <property type="match status" value="1"/>
</dbReference>
<feature type="binding site" evidence="8">
    <location>
        <position position="150"/>
    </location>
    <ligand>
        <name>ATP</name>
        <dbReference type="ChEBI" id="CHEBI:30616"/>
    </ligand>
</feature>
<dbReference type="InterPro" id="IPR001957">
    <property type="entry name" value="Chromosome_initiator_DnaA"/>
</dbReference>
<evidence type="ECO:0000256" key="3">
    <source>
        <dbReference type="ARBA" id="ARBA00022705"/>
    </source>
</evidence>
<dbReference type="GO" id="GO:0005524">
    <property type="term" value="F:ATP binding"/>
    <property type="evidence" value="ECO:0007669"/>
    <property type="project" value="UniProtKB-UniRule"/>
</dbReference>
<accession>A0A1M6NXR8</accession>
<dbReference type="NCBIfam" id="NF010686">
    <property type="entry name" value="PRK14086.1"/>
    <property type="match status" value="1"/>
</dbReference>
<dbReference type="InterPro" id="IPR010921">
    <property type="entry name" value="Trp_repressor/repl_initiator"/>
</dbReference>
<dbReference type="InterPro" id="IPR020591">
    <property type="entry name" value="Chromosome_initiator_DnaA-like"/>
</dbReference>
<dbReference type="InterPro" id="IPR013317">
    <property type="entry name" value="DnaA_dom"/>
</dbReference>
<dbReference type="SMART" id="SM00382">
    <property type="entry name" value="AAA"/>
    <property type="match status" value="1"/>
</dbReference>
<keyword evidence="5 8" id="KW-0067">ATP-binding</keyword>
<comment type="function">
    <text evidence="8 10">Plays an essential role in the initiation and regulation of chromosomal replication. ATP-DnaA binds to the origin of replication (oriC) to initiate formation of the DNA replication initiation complex once per cell cycle. Binds the DnaA box (a 9 base pair repeat at the origin) and separates the double-stranded (ds)DNA. Forms a right-handed helical filament on oriC DNA; dsDNA binds to the exterior of the filament while single-stranded (ss)DNA is stabiized in the filament's interior. The ATP-DnaA-oriC complex binds and stabilizes one strand of the AT-rich DNA unwinding element (DUE), permitting loading of DNA polymerase. After initiation quickly degrades to an ADP-DnaA complex that is not apt for DNA replication. Binds acidic phospholipids.</text>
</comment>
<dbReference type="PANTHER" id="PTHR30050">
    <property type="entry name" value="CHROMOSOMAL REPLICATION INITIATOR PROTEIN DNAA"/>
    <property type="match status" value="1"/>
</dbReference>
<dbReference type="FunFam" id="3.40.50.300:FF:000150">
    <property type="entry name" value="Chromosomal replication initiator protein DnaA"/>
    <property type="match status" value="1"/>
</dbReference>
<keyword evidence="7 8" id="KW-0238">DNA-binding</keyword>
<dbReference type="PANTHER" id="PTHR30050:SF2">
    <property type="entry name" value="CHROMOSOMAL REPLICATION INITIATOR PROTEIN DNAA"/>
    <property type="match status" value="1"/>
</dbReference>
<reference evidence="14 15" key="1">
    <citation type="submission" date="2016-11" db="EMBL/GenBank/DDBJ databases">
        <authorList>
            <person name="Jaros S."/>
            <person name="Januszkiewicz K."/>
            <person name="Wedrychowicz H."/>
        </authorList>
    </citation>
    <scope>NUCLEOTIDE SEQUENCE [LARGE SCALE GENOMIC DNA]</scope>
    <source>
        <strain evidence="14 15">DSM 15212</strain>
    </source>
</reference>
<dbReference type="Gene3D" id="3.40.50.300">
    <property type="entry name" value="P-loop containing nucleotide triphosphate hydrolases"/>
    <property type="match status" value="1"/>
</dbReference>
<dbReference type="InterPro" id="IPR024633">
    <property type="entry name" value="DnaA_N_dom"/>
</dbReference>
<dbReference type="AlphaFoldDB" id="A0A1M6NXR8"/>
<organism evidence="14 15">
    <name type="scientific">Paramaledivibacter caminithermalis (strain DSM 15212 / CIP 107654 / DViRD3)</name>
    <name type="common">Clostridium caminithermale</name>
    <dbReference type="NCBI Taxonomy" id="1121301"/>
    <lineage>
        <taxon>Bacteria</taxon>
        <taxon>Bacillati</taxon>
        <taxon>Bacillota</taxon>
        <taxon>Clostridia</taxon>
        <taxon>Peptostreptococcales</taxon>
        <taxon>Caminicellaceae</taxon>
        <taxon>Paramaledivibacter</taxon>
    </lineage>
</organism>
<feature type="domain" description="Chromosomal replication initiator DnaA C-terminal" evidence="13">
    <location>
        <begin position="351"/>
        <end position="420"/>
    </location>
</feature>
<dbReference type="RefSeq" id="WP_073149296.1">
    <property type="nucleotide sequence ID" value="NZ_FRAG01000020.1"/>
</dbReference>
<feature type="binding site" evidence="8">
    <location>
        <position position="153"/>
    </location>
    <ligand>
        <name>ATP</name>
        <dbReference type="ChEBI" id="CHEBI:30616"/>
    </ligand>
</feature>
<proteinExistence type="inferred from homology"/>
<feature type="binding site" evidence="8">
    <location>
        <position position="154"/>
    </location>
    <ligand>
        <name>ATP</name>
        <dbReference type="ChEBI" id="CHEBI:30616"/>
    </ligand>
</feature>
<dbReference type="GO" id="GO:0008289">
    <property type="term" value="F:lipid binding"/>
    <property type="evidence" value="ECO:0007669"/>
    <property type="project" value="UniProtKB-KW"/>
</dbReference>
<evidence type="ECO:0000259" key="13">
    <source>
        <dbReference type="SMART" id="SM00760"/>
    </source>
</evidence>
<evidence type="ECO:0000313" key="14">
    <source>
        <dbReference type="EMBL" id="SHK00527.1"/>
    </source>
</evidence>
<dbReference type="GO" id="GO:0005886">
    <property type="term" value="C:plasma membrane"/>
    <property type="evidence" value="ECO:0007669"/>
    <property type="project" value="TreeGrafter"/>
</dbReference>
<gene>
    <name evidence="8" type="primary">dnaA</name>
    <name evidence="14" type="ORF">SAMN02745912_01921</name>
</gene>
<dbReference type="Pfam" id="PF00308">
    <property type="entry name" value="Bac_DnaA"/>
    <property type="match status" value="1"/>
</dbReference>
<evidence type="ECO:0000256" key="1">
    <source>
        <dbReference type="ARBA" id="ARBA00006583"/>
    </source>
</evidence>
<evidence type="ECO:0000256" key="10">
    <source>
        <dbReference type="RuleBase" id="RU000577"/>
    </source>
</evidence>
<evidence type="ECO:0000256" key="9">
    <source>
        <dbReference type="NCBIfam" id="TIGR00362"/>
    </source>
</evidence>
<dbReference type="Pfam" id="PF11638">
    <property type="entry name" value="DnaA_N"/>
    <property type="match status" value="1"/>
</dbReference>
<dbReference type="OrthoDB" id="9807019at2"/>
<sequence>MSFDVHEIWDATLKIIKTELSEVSYNTWLRSLEPIGIKGKIIILGVPNDFNKGILETRYMTLIANAIKQATSQDFTIEFVIPGSDYFNNLTQNNDTKENNFFEAPNLNPKYVFDTFVIGNSNRFAHAASLAVAETPAKAYNPLFIYGGVGLGKTHLMHAIGHYILSQNPNTKVVYVTSEKFTNELINSIKDDKNEEFRNKYRTMDVLLIDDIQFIAGKERTQEEFFHTFNALYEANKQLIISSDRPPKEIPTLEDRLRSRFEWGLITDIQPPDFETRIAILSKKAELENINIDNEVLHFIAKKIKSNIRELEGALIRISAYSSLTNREVSIDLANEALKDIFSSSKPKQINVSYIKDIIAKHYNIKVEDLNSKRRTRAITYPRQIAMYLCRELTDLSLPKIGEEFGGRDHTTVIHAYDKISKDINSNNDFKNTIDNIIKEIQGE</sequence>
<dbReference type="CDD" id="cd00009">
    <property type="entry name" value="AAA"/>
    <property type="match status" value="1"/>
</dbReference>
<dbReference type="Pfam" id="PF08299">
    <property type="entry name" value="Bac_DnaA_C"/>
    <property type="match status" value="1"/>
</dbReference>
<dbReference type="GO" id="GO:0006270">
    <property type="term" value="P:DNA replication initiation"/>
    <property type="evidence" value="ECO:0007669"/>
    <property type="project" value="UniProtKB-UniRule"/>
</dbReference>
<feature type="domain" description="AAA+ ATPase" evidence="12">
    <location>
        <begin position="139"/>
        <end position="267"/>
    </location>
</feature>
<dbReference type="SMART" id="SM00760">
    <property type="entry name" value="Bac_DnaA_C"/>
    <property type="match status" value="1"/>
</dbReference>
<dbReference type="InterPro" id="IPR038454">
    <property type="entry name" value="DnaA_N_sf"/>
</dbReference>
<dbReference type="GO" id="GO:0005737">
    <property type="term" value="C:cytoplasm"/>
    <property type="evidence" value="ECO:0007669"/>
    <property type="project" value="UniProtKB-SubCell"/>
</dbReference>
<dbReference type="SUPFAM" id="SSF48295">
    <property type="entry name" value="TrpR-like"/>
    <property type="match status" value="1"/>
</dbReference>
<evidence type="ECO:0000256" key="6">
    <source>
        <dbReference type="ARBA" id="ARBA00023121"/>
    </source>
</evidence>
<evidence type="ECO:0000256" key="8">
    <source>
        <dbReference type="HAMAP-Rule" id="MF_00377"/>
    </source>
</evidence>
<dbReference type="SUPFAM" id="SSF52540">
    <property type="entry name" value="P-loop containing nucleoside triphosphate hydrolases"/>
    <property type="match status" value="1"/>
</dbReference>
<dbReference type="HAMAP" id="MF_00377">
    <property type="entry name" value="DnaA_bact"/>
    <property type="match status" value="1"/>
</dbReference>
<dbReference type="InterPro" id="IPR027417">
    <property type="entry name" value="P-loop_NTPase"/>
</dbReference>
<dbReference type="InterPro" id="IPR003593">
    <property type="entry name" value="AAA+_ATPase"/>
</dbReference>
<dbReference type="NCBIfam" id="TIGR00362">
    <property type="entry name" value="DnaA"/>
    <property type="match status" value="1"/>
</dbReference>
<dbReference type="GO" id="GO:0003688">
    <property type="term" value="F:DNA replication origin binding"/>
    <property type="evidence" value="ECO:0007669"/>
    <property type="project" value="UniProtKB-UniRule"/>
</dbReference>
<feature type="region of interest" description="Domain I, interacts with DnaA modulators" evidence="8">
    <location>
        <begin position="1"/>
        <end position="104"/>
    </location>
</feature>
<dbReference type="InterPro" id="IPR018312">
    <property type="entry name" value="Chromosome_initiator_DnaA_CS"/>
</dbReference>
<name>A0A1M6NXR8_PARC5</name>
<feature type="region of interest" description="Domain IV, binds dsDNA" evidence="8">
    <location>
        <begin position="323"/>
        <end position="444"/>
    </location>
</feature>
<dbReference type="InterPro" id="IPR013159">
    <property type="entry name" value="DnaA_C"/>
</dbReference>
<evidence type="ECO:0000256" key="11">
    <source>
        <dbReference type="RuleBase" id="RU004227"/>
    </source>
</evidence>
<keyword evidence="3 8" id="KW-0235">DNA replication</keyword>
<dbReference type="Gene3D" id="3.30.300.180">
    <property type="match status" value="1"/>
</dbReference>
<dbReference type="GO" id="GO:0006275">
    <property type="term" value="P:regulation of DNA replication"/>
    <property type="evidence" value="ECO:0007669"/>
    <property type="project" value="UniProtKB-UniRule"/>
</dbReference>
<keyword evidence="6 8" id="KW-0446">Lipid-binding</keyword>
<dbReference type="STRING" id="1121301.SAMN02745912_01921"/>
<evidence type="ECO:0000256" key="7">
    <source>
        <dbReference type="ARBA" id="ARBA00023125"/>
    </source>
</evidence>
<dbReference type="FunFam" id="1.10.1750.10:FF:000002">
    <property type="entry name" value="Chromosomal replication initiator protein DnaA"/>
    <property type="match status" value="1"/>
</dbReference>
<dbReference type="Proteomes" id="UP000184465">
    <property type="component" value="Unassembled WGS sequence"/>
</dbReference>
<dbReference type="FunFam" id="1.10.8.60:FF:000003">
    <property type="entry name" value="Chromosomal replication initiator protein DnaA"/>
    <property type="match status" value="1"/>
</dbReference>
<dbReference type="Gene3D" id="1.10.1750.10">
    <property type="match status" value="1"/>
</dbReference>
<keyword evidence="4 8" id="KW-0547">Nucleotide-binding</keyword>
<evidence type="ECO:0000256" key="2">
    <source>
        <dbReference type="ARBA" id="ARBA00022490"/>
    </source>
</evidence>
<comment type="similarity">
    <text evidence="1 8 11">Belongs to the DnaA family.</text>
</comment>
<evidence type="ECO:0000256" key="4">
    <source>
        <dbReference type="ARBA" id="ARBA00022741"/>
    </source>
</evidence>
<comment type="domain">
    <text evidence="8">Domain I is involved in oligomerization and binding regulators, domain II is flexibile and of varying length in different bacteria, domain III forms the AAA+ region, while domain IV binds dsDNA.</text>
</comment>
<dbReference type="PROSITE" id="PS01008">
    <property type="entry name" value="DNAA"/>
    <property type="match status" value="1"/>
</dbReference>
<keyword evidence="2 8" id="KW-0963">Cytoplasm</keyword>
<protein>
    <recommendedName>
        <fullName evidence="8 9">Chromosomal replication initiator protein DnaA</fullName>
    </recommendedName>
</protein>
<comment type="subunit">
    <text evidence="8">Oligomerizes as a right-handed, spiral filament on DNA at oriC.</text>
</comment>
<dbReference type="EMBL" id="FRAG01000020">
    <property type="protein sequence ID" value="SHK00527.1"/>
    <property type="molecule type" value="Genomic_DNA"/>
</dbReference>
<evidence type="ECO:0000259" key="12">
    <source>
        <dbReference type="SMART" id="SM00382"/>
    </source>
</evidence>
<evidence type="ECO:0000256" key="5">
    <source>
        <dbReference type="ARBA" id="ARBA00022840"/>
    </source>
</evidence>
<feature type="binding site" evidence="8">
    <location>
        <position position="152"/>
    </location>
    <ligand>
        <name>ATP</name>
        <dbReference type="ChEBI" id="CHEBI:30616"/>
    </ligand>
</feature>